<evidence type="ECO:0000313" key="1">
    <source>
        <dbReference type="EMBL" id="KAL2734804.1"/>
    </source>
</evidence>
<reference evidence="1 2" key="1">
    <citation type="journal article" date="2024" name="Ann. Entomol. Soc. Am.">
        <title>Genomic analyses of the southern and eastern yellowjacket wasps (Hymenoptera: Vespidae) reveal evolutionary signatures of social life.</title>
        <authorList>
            <person name="Catto M.A."/>
            <person name="Caine P.B."/>
            <person name="Orr S.E."/>
            <person name="Hunt B.G."/>
            <person name="Goodisman M.A.D."/>
        </authorList>
    </citation>
    <scope>NUCLEOTIDE SEQUENCE [LARGE SCALE GENOMIC DNA]</scope>
    <source>
        <strain evidence="1">233</strain>
        <tissue evidence="1">Head and thorax</tissue>
    </source>
</reference>
<sequence>MFVNQCGNGVLTATEFDINFISLKILNRNANHISNVIHSLNKITLITLLLFWGKRFLRILMQK</sequence>
<name>A0ABD2BQD4_VESSQ</name>
<evidence type="ECO:0000313" key="2">
    <source>
        <dbReference type="Proteomes" id="UP001607302"/>
    </source>
</evidence>
<organism evidence="1 2">
    <name type="scientific">Vespula squamosa</name>
    <name type="common">Southern yellow jacket</name>
    <name type="synonym">Wasp</name>
    <dbReference type="NCBI Taxonomy" id="30214"/>
    <lineage>
        <taxon>Eukaryota</taxon>
        <taxon>Metazoa</taxon>
        <taxon>Ecdysozoa</taxon>
        <taxon>Arthropoda</taxon>
        <taxon>Hexapoda</taxon>
        <taxon>Insecta</taxon>
        <taxon>Pterygota</taxon>
        <taxon>Neoptera</taxon>
        <taxon>Endopterygota</taxon>
        <taxon>Hymenoptera</taxon>
        <taxon>Apocrita</taxon>
        <taxon>Aculeata</taxon>
        <taxon>Vespoidea</taxon>
        <taxon>Vespidae</taxon>
        <taxon>Vespinae</taxon>
        <taxon>Vespula</taxon>
    </lineage>
</organism>
<dbReference type="Proteomes" id="UP001607302">
    <property type="component" value="Unassembled WGS sequence"/>
</dbReference>
<dbReference type="EMBL" id="JAUDFV010000066">
    <property type="protein sequence ID" value="KAL2734804.1"/>
    <property type="molecule type" value="Genomic_DNA"/>
</dbReference>
<protein>
    <submittedName>
        <fullName evidence="1">Uncharacterized protein</fullName>
    </submittedName>
</protein>
<proteinExistence type="predicted"/>
<comment type="caution">
    <text evidence="1">The sequence shown here is derived from an EMBL/GenBank/DDBJ whole genome shotgun (WGS) entry which is preliminary data.</text>
</comment>
<keyword evidence="2" id="KW-1185">Reference proteome</keyword>
<dbReference type="AlphaFoldDB" id="A0ABD2BQD4"/>
<accession>A0ABD2BQD4</accession>
<gene>
    <name evidence="1" type="ORF">V1478_003322</name>
</gene>